<keyword evidence="3" id="KW-0648">Protein biosynthesis</keyword>
<feature type="compositionally biased region" description="Acidic residues" evidence="4">
    <location>
        <begin position="800"/>
        <end position="812"/>
    </location>
</feature>
<dbReference type="SUPFAM" id="SSF48371">
    <property type="entry name" value="ARM repeat"/>
    <property type="match status" value="2"/>
</dbReference>
<feature type="compositionally biased region" description="Gly residues" evidence="4">
    <location>
        <begin position="16"/>
        <end position="27"/>
    </location>
</feature>
<feature type="region of interest" description="Disordered" evidence="4">
    <location>
        <begin position="1109"/>
        <end position="1194"/>
    </location>
</feature>
<evidence type="ECO:0000256" key="2">
    <source>
        <dbReference type="ARBA" id="ARBA00022540"/>
    </source>
</evidence>
<evidence type="ECO:0000259" key="5">
    <source>
        <dbReference type="PROSITE" id="PS51366"/>
    </source>
</evidence>
<proteinExistence type="inferred from homology"/>
<feature type="compositionally biased region" description="Basic and acidic residues" evidence="4">
    <location>
        <begin position="784"/>
        <end position="797"/>
    </location>
</feature>
<feature type="compositionally biased region" description="Low complexity" evidence="4">
    <location>
        <begin position="444"/>
        <end position="460"/>
    </location>
</feature>
<evidence type="ECO:0000256" key="4">
    <source>
        <dbReference type="SAM" id="MobiDB-lite"/>
    </source>
</evidence>
<accession>A0A250X8J7</accession>
<comment type="similarity">
    <text evidence="1">Belongs to the eukaryotic initiation factor 4G family.</text>
</comment>
<dbReference type="Pfam" id="PF02854">
    <property type="entry name" value="MIF4G"/>
    <property type="match status" value="1"/>
</dbReference>
<dbReference type="PANTHER" id="PTHR23253">
    <property type="entry name" value="EUKARYOTIC TRANSLATION INITIATION FACTOR 4 GAMMA"/>
    <property type="match status" value="1"/>
</dbReference>
<gene>
    <name evidence="6" type="ORF">CEUSTIGMA_g6836.t1</name>
</gene>
<feature type="compositionally biased region" description="Pro residues" evidence="4">
    <location>
        <begin position="1180"/>
        <end position="1190"/>
    </location>
</feature>
<dbReference type="InterPro" id="IPR016024">
    <property type="entry name" value="ARM-type_fold"/>
</dbReference>
<feature type="compositionally biased region" description="Basic and acidic residues" evidence="4">
    <location>
        <begin position="1311"/>
        <end position="1329"/>
    </location>
</feature>
<reference evidence="6 7" key="1">
    <citation type="submission" date="2017-08" db="EMBL/GenBank/DDBJ databases">
        <title>Acidophilic green algal genome provides insights into adaptation to an acidic environment.</title>
        <authorList>
            <person name="Hirooka S."/>
            <person name="Hirose Y."/>
            <person name="Kanesaki Y."/>
            <person name="Higuchi S."/>
            <person name="Fujiwara T."/>
            <person name="Onuma R."/>
            <person name="Era A."/>
            <person name="Ohbayashi R."/>
            <person name="Uzuka A."/>
            <person name="Nozaki H."/>
            <person name="Yoshikawa H."/>
            <person name="Miyagishima S.Y."/>
        </authorList>
    </citation>
    <scope>NUCLEOTIDE SEQUENCE [LARGE SCALE GENOMIC DNA]</scope>
    <source>
        <strain evidence="6 7">NIES-2499</strain>
    </source>
</reference>
<feature type="region of interest" description="Disordered" evidence="4">
    <location>
        <begin position="890"/>
        <end position="1002"/>
    </location>
</feature>
<feature type="region of interest" description="Disordered" evidence="4">
    <location>
        <begin position="1"/>
        <end position="75"/>
    </location>
</feature>
<feature type="compositionally biased region" description="Gly residues" evidence="4">
    <location>
        <begin position="896"/>
        <end position="905"/>
    </location>
</feature>
<feature type="compositionally biased region" description="Basic and acidic residues" evidence="4">
    <location>
        <begin position="42"/>
        <end position="54"/>
    </location>
</feature>
<feature type="compositionally biased region" description="Pro residues" evidence="4">
    <location>
        <begin position="600"/>
        <end position="610"/>
    </location>
</feature>
<dbReference type="PROSITE" id="PS51366">
    <property type="entry name" value="MI"/>
    <property type="match status" value="1"/>
</dbReference>
<evidence type="ECO:0000313" key="7">
    <source>
        <dbReference type="Proteomes" id="UP000232323"/>
    </source>
</evidence>
<feature type="compositionally biased region" description="Polar residues" evidence="4">
    <location>
        <begin position="1417"/>
        <end position="1431"/>
    </location>
</feature>
<feature type="region of interest" description="Disordered" evidence="4">
    <location>
        <begin position="767"/>
        <end position="837"/>
    </location>
</feature>
<name>A0A250X8J7_9CHLO</name>
<feature type="region of interest" description="Disordered" evidence="4">
    <location>
        <begin position="91"/>
        <end position="332"/>
    </location>
</feature>
<dbReference type="GO" id="GO:0003743">
    <property type="term" value="F:translation initiation factor activity"/>
    <property type="evidence" value="ECO:0007669"/>
    <property type="project" value="UniProtKB-KW"/>
</dbReference>
<feature type="domain" description="MI" evidence="5">
    <location>
        <begin position="1449"/>
        <end position="1581"/>
    </location>
</feature>
<dbReference type="STRING" id="1157962.A0A250X8J7"/>
<comment type="caution">
    <text evidence="6">The sequence shown here is derived from an EMBL/GenBank/DDBJ whole genome shotgun (WGS) entry which is preliminary data.</text>
</comment>
<dbReference type="InterPro" id="IPR003890">
    <property type="entry name" value="MIF4G-like_typ-3"/>
</dbReference>
<sequence length="1659" mass="175365">MAPGRNGHEGPRGSAPAGGRGGRGGRGVSERTQSSAPAYVKKGHENGAVEKSTEAIKSTNDTPVKPTSAWATKSGNSLSFAELLKQKKDAPTELAPALKAPEPKEKVEERVGKNEQVQPSKEKTADNVKPSVKGTTEIQFGTFDEGRRELQRTNSAPPGKGEAKTPTFIPEKSARPSSRFGKTSNEDQTTQNPSHQARPLDAPPTPVPAGGEWGVPSNPHDQVAPAIPIPPLAAPVPLDNATMQHQPLPQAQGQTHVQLPPQNAPHGSQKHGNNYGNGGGRGNRHDRNESGGSVHHPNSRAGGGGNYRQGPASNGSMGPIPIPQPHGMHGQPVQYQSQYMLPQGGYPGQGMQYNQFHQGMPYHQAGVAAPGQHFAFYSMPQGGPPGGGFVTAPQPFLSTSPTAQLQPMVMQQGMVMGGMGPAGSQVFMPQNPAGAPPMTLAQTPPVQVPHAPQQQQQSAPHAPPPPAVSQYQGPPQYPVVNQAPSQTPPPAAAQVPPQHGQKSGELYIPPNIPTPPKKVLKITNPTTKESVDLKAAVASASVTATSDTAHMEVEVPPAVMVTKFDIPSRAPHILEIKEPTNEKKTSLSGSAALSSTSTAPTPPAVPVPPELPATAVTAAEPQVADAQSAAAAVPAAAPQVADAQSAAAAAAPAAASQVADAQSAAAAVPAAAPQVADAQSAAAAAAPAAAPQVAAAHSAAPAAAVTADSNGPVTVPAPEQSVVSVAASEQIMASSEKVKEVAAPIPVDAVADQTESVDATSAAVARTAMDQQDKPPSLEVQEEQESKHKTEEAHPVLDVDVVDTDEEEDEWEHAEGGLPVESAPELEETPALSADGRKAYSRDYMKKMALAPECNVKLAPKSILDYAEELLLPEPIPFEDVMAYGGRSGAGTPNFGRGGAGNEGEWGGRRVPSGYGMPQGGGPRGMMGMPGGGPPSVRRGVPMDAPADNWKSRGQPPPPSPGVWDPVRTGSGRSSGSNLHKTGNRYTLGQTQSADPDEEKKQRSFKGILNKLTIDNFEKLSGQILEVGIVQQKTLEGLIDQIFDKALTETNFCEMYAQLCSKLASAKDAKGEIILPTFENPNKEQKPIDLRRLLLSKCQSEFEKGIEADTRVKAREEQETKGGAEESATASNSEAPSATPETTPVAADTAASKAEESTDPAAKEVPAAAPAEELEEGEIPPSPAPPPPTPSFVDPKAAAELERQARRRMLGNMQFIGQLYKYALLTERIMHNCVQQLLQDDSLPRPEDVECLCKLLTTVGGKLETTVKVEQKQRLKLYFERMKRLTENLTLESRIRFMVQDVLDLRDRKWQPRQKVEGPKKISEVHQDAMRQQMQQQERDRDENRRAVGGGIRGGRMDGPSPRGGGGPPMFNESRLLSREDVPTKTVSMTRQQSTEISLRPGNYSRSRPMGVGVQPQLPSRVSPPRSTQASVAPPPLSTPGVPALSEDKIKTKATNLVEELWANALNMTEGLANIDDLRKAGASMSVAISAIVNAAMNHRGKEVEERLPPIVDLFMAAAAASPPAPHLSSEELKQGALLVAKELHSLADDLPKAPDLTGLLYAALIERSIVSLKDILQTVQDVPPIEEEGDAPLVDGGHGTTFIYGILTRILQSKGEQAAADVWRSSGMQLDKFVCSLTPMEPAELKAEVDKHGLSFLV</sequence>
<feature type="compositionally biased region" description="Basic and acidic residues" evidence="4">
    <location>
        <begin position="1"/>
        <end position="11"/>
    </location>
</feature>
<dbReference type="GO" id="GO:0016281">
    <property type="term" value="C:eukaryotic translation initiation factor 4F complex"/>
    <property type="evidence" value="ECO:0007669"/>
    <property type="project" value="TreeGrafter"/>
</dbReference>
<evidence type="ECO:0000256" key="3">
    <source>
        <dbReference type="ARBA" id="ARBA00022917"/>
    </source>
</evidence>
<dbReference type="InterPro" id="IPR003891">
    <property type="entry name" value="Initiation_fac_eIF4g_MI"/>
</dbReference>
<feature type="region of interest" description="Disordered" evidence="4">
    <location>
        <begin position="577"/>
        <end position="610"/>
    </location>
</feature>
<feature type="compositionally biased region" description="Polar residues" evidence="4">
    <location>
        <begin position="180"/>
        <end position="195"/>
    </location>
</feature>
<feature type="region of interest" description="Disordered" evidence="4">
    <location>
        <begin position="1311"/>
        <end position="1444"/>
    </location>
</feature>
<feature type="compositionally biased region" description="Basic and acidic residues" evidence="4">
    <location>
        <begin position="1337"/>
        <end position="1346"/>
    </location>
</feature>
<protein>
    <recommendedName>
        <fullName evidence="5">MI domain-containing protein</fullName>
    </recommendedName>
</protein>
<keyword evidence="7" id="KW-1185">Reference proteome</keyword>
<dbReference type="Gene3D" id="1.25.40.180">
    <property type="match status" value="2"/>
</dbReference>
<dbReference type="Proteomes" id="UP000232323">
    <property type="component" value="Unassembled WGS sequence"/>
</dbReference>
<feature type="compositionally biased region" description="Polar residues" evidence="4">
    <location>
        <begin position="241"/>
        <end position="261"/>
    </location>
</feature>
<dbReference type="GO" id="GO:0003729">
    <property type="term" value="F:mRNA binding"/>
    <property type="evidence" value="ECO:0007669"/>
    <property type="project" value="TreeGrafter"/>
</dbReference>
<dbReference type="OrthoDB" id="514777at2759"/>
<dbReference type="EMBL" id="BEGY01000042">
    <property type="protein sequence ID" value="GAX79395.1"/>
    <property type="molecule type" value="Genomic_DNA"/>
</dbReference>
<feature type="region of interest" description="Disordered" evidence="4">
    <location>
        <begin position="421"/>
        <end position="516"/>
    </location>
</feature>
<organism evidence="6 7">
    <name type="scientific">Chlamydomonas eustigma</name>
    <dbReference type="NCBI Taxonomy" id="1157962"/>
    <lineage>
        <taxon>Eukaryota</taxon>
        <taxon>Viridiplantae</taxon>
        <taxon>Chlorophyta</taxon>
        <taxon>core chlorophytes</taxon>
        <taxon>Chlorophyceae</taxon>
        <taxon>CS clade</taxon>
        <taxon>Chlamydomonadales</taxon>
        <taxon>Chlamydomonadaceae</taxon>
        <taxon>Chlamydomonas</taxon>
    </lineage>
</organism>
<feature type="compositionally biased region" description="Polar residues" evidence="4">
    <location>
        <begin position="971"/>
        <end position="994"/>
    </location>
</feature>
<feature type="compositionally biased region" description="Low complexity" evidence="4">
    <location>
        <begin position="1125"/>
        <end position="1141"/>
    </location>
</feature>
<feature type="compositionally biased region" description="Basic and acidic residues" evidence="4">
    <location>
        <begin position="101"/>
        <end position="113"/>
    </location>
</feature>
<dbReference type="SMART" id="SM00543">
    <property type="entry name" value="MIF4G"/>
    <property type="match status" value="1"/>
</dbReference>
<feature type="compositionally biased region" description="Gly residues" evidence="4">
    <location>
        <begin position="917"/>
        <end position="931"/>
    </location>
</feature>
<evidence type="ECO:0000256" key="1">
    <source>
        <dbReference type="ARBA" id="ARBA00005775"/>
    </source>
</evidence>
<keyword evidence="2" id="KW-0396">Initiation factor</keyword>
<dbReference type="PANTHER" id="PTHR23253:SF9">
    <property type="entry name" value="EUKARYOTIC TRANSLATION INITIATION FACTOR 4 GAMMA 2"/>
    <property type="match status" value="1"/>
</dbReference>
<feature type="compositionally biased region" description="Polar residues" evidence="4">
    <location>
        <begin position="1385"/>
        <end position="1397"/>
    </location>
</feature>
<evidence type="ECO:0000313" key="6">
    <source>
        <dbReference type="EMBL" id="GAX79395.1"/>
    </source>
</evidence>
<feature type="compositionally biased region" description="Basic and acidic residues" evidence="4">
    <location>
        <begin position="1109"/>
        <end position="1124"/>
    </location>
</feature>
<feature type="compositionally biased region" description="Low complexity" evidence="4">
    <location>
        <begin position="586"/>
        <end position="599"/>
    </location>
</feature>